<dbReference type="EMBL" id="WJBH02000069">
    <property type="protein sequence ID" value="KAI9550947.1"/>
    <property type="molecule type" value="Genomic_DNA"/>
</dbReference>
<sequence>MAVKWQNCVDIDFGVQFPRLSMRAVHGFVRSLKVEPQDVLGLVAVLEKRNQVARITFTTEAYTRSFLSKHSGIVRTELEGKEVNVVIRDSNIEERFVRIAGIPQNLDLGVVQTRLKEYGTVIDTRWERYMATEDDEVLYTSSCYLDDRPTKVNDRLADFVTTKITLVTIVLPLEEIEKLAMPRNLVVLKIAHAEQAANAEPTVTIQENVVSLPEPSEEISLDLSSEANEAMETENVTTINELASPDIPPGQCLPTMTIPETQSLGIPIPSVSTMDSTLPDTGNVVSIESDADTASLTSNDYQTKTKRARTKYLPTITDKNSRPGKPSQIPLPRK</sequence>
<accession>A0AAD5KFH6</accession>
<gene>
    <name evidence="2" type="ORF">GHT06_004477</name>
</gene>
<dbReference type="AlphaFoldDB" id="A0AAD5KFH6"/>
<dbReference type="Proteomes" id="UP000820818">
    <property type="component" value="Unassembled WGS sequence"/>
</dbReference>
<evidence type="ECO:0000256" key="1">
    <source>
        <dbReference type="SAM" id="MobiDB-lite"/>
    </source>
</evidence>
<proteinExistence type="predicted"/>
<organism evidence="2 3">
    <name type="scientific">Daphnia sinensis</name>
    <dbReference type="NCBI Taxonomy" id="1820382"/>
    <lineage>
        <taxon>Eukaryota</taxon>
        <taxon>Metazoa</taxon>
        <taxon>Ecdysozoa</taxon>
        <taxon>Arthropoda</taxon>
        <taxon>Crustacea</taxon>
        <taxon>Branchiopoda</taxon>
        <taxon>Diplostraca</taxon>
        <taxon>Cladocera</taxon>
        <taxon>Anomopoda</taxon>
        <taxon>Daphniidae</taxon>
        <taxon>Daphnia</taxon>
        <taxon>Daphnia similis group</taxon>
    </lineage>
</organism>
<feature type="region of interest" description="Disordered" evidence="1">
    <location>
        <begin position="297"/>
        <end position="334"/>
    </location>
</feature>
<comment type="caution">
    <text evidence="2">The sequence shown here is derived from an EMBL/GenBank/DDBJ whole genome shotgun (WGS) entry which is preliminary data.</text>
</comment>
<name>A0AAD5KFH6_9CRUS</name>
<evidence type="ECO:0000313" key="3">
    <source>
        <dbReference type="Proteomes" id="UP000820818"/>
    </source>
</evidence>
<protein>
    <submittedName>
        <fullName evidence="2">Uncharacterized protein</fullName>
    </submittedName>
</protein>
<reference evidence="2" key="1">
    <citation type="submission" date="2022-05" db="EMBL/GenBank/DDBJ databases">
        <title>A multi-omics perspective on studying reproductive biology in Daphnia sinensis.</title>
        <authorList>
            <person name="Jia J."/>
        </authorList>
    </citation>
    <scope>NUCLEOTIDE SEQUENCE</scope>
    <source>
        <strain evidence="2">WSL</strain>
    </source>
</reference>
<keyword evidence="3" id="KW-1185">Reference proteome</keyword>
<evidence type="ECO:0000313" key="2">
    <source>
        <dbReference type="EMBL" id="KAI9550947.1"/>
    </source>
</evidence>